<evidence type="ECO:0000313" key="1">
    <source>
        <dbReference type="EMBL" id="QLG26032.1"/>
    </source>
</evidence>
<dbReference type="EMBL" id="CP058529">
    <property type="protein sequence ID" value="QLG26032.1"/>
    <property type="molecule type" value="Genomic_DNA"/>
</dbReference>
<dbReference type="Proteomes" id="UP000509750">
    <property type="component" value="Chromosome"/>
</dbReference>
<protein>
    <recommendedName>
        <fullName evidence="3">PglZ domain-containing protein</fullName>
    </recommendedName>
</protein>
<organism evidence="1 2">
    <name type="scientific">Halorarum halophilum</name>
    <dbReference type="NCBI Taxonomy" id="2743090"/>
    <lineage>
        <taxon>Archaea</taxon>
        <taxon>Methanobacteriati</taxon>
        <taxon>Methanobacteriota</taxon>
        <taxon>Stenosarchaea group</taxon>
        <taxon>Halobacteria</taxon>
        <taxon>Halobacteriales</taxon>
        <taxon>Haloferacaceae</taxon>
        <taxon>Halorarum</taxon>
    </lineage>
</organism>
<evidence type="ECO:0008006" key="3">
    <source>
        <dbReference type="Google" id="ProtNLM"/>
    </source>
</evidence>
<dbReference type="KEGG" id="halg:HUG10_00055"/>
<dbReference type="GeneID" id="56027178"/>
<accession>A0A7D5G9U9</accession>
<sequence length="289" mass="32671">MTTTPPDQNVVEEEWDYLVVLDACRYDFFEELYDEYLDGTLEKRRSRGSATPEWAAKTFTDHVDLTYLSANPFINSLGIPLNELKWGASCEYDWAAADHIAEVVDLWREAWDDDLGAVVPEAVTAAARERLDGARGSDRMIVHYLQPHAPYLRRGRGRKLERIRGGVLEPEGAGENGHRDWPGVGALRRRFERRLGRSQLAMALGMLVELDPASVFDLGTRGLRRTIETYYEENLRLALAATSDLAADLEGRVVVTSDHGEAFGEQDVWEHHVETHIPTLVDVPWLVLD</sequence>
<keyword evidence="2" id="KW-1185">Reference proteome</keyword>
<dbReference type="AlphaFoldDB" id="A0A7D5G9U9"/>
<reference evidence="1 2" key="1">
    <citation type="submission" date="2020-07" db="EMBL/GenBank/DDBJ databases">
        <title>Gai3-2, isolated from salt lake.</title>
        <authorList>
            <person name="Cui H."/>
            <person name="Shi X."/>
        </authorList>
    </citation>
    <scope>NUCLEOTIDE SEQUENCE [LARGE SCALE GENOMIC DNA]</scope>
    <source>
        <strain evidence="1 2">Gai3-2</strain>
    </source>
</reference>
<dbReference type="Gene3D" id="3.40.720.10">
    <property type="entry name" value="Alkaline Phosphatase, subunit A"/>
    <property type="match status" value="1"/>
</dbReference>
<proteinExistence type="predicted"/>
<evidence type="ECO:0000313" key="2">
    <source>
        <dbReference type="Proteomes" id="UP000509750"/>
    </source>
</evidence>
<dbReference type="RefSeq" id="WP_179167607.1">
    <property type="nucleotide sequence ID" value="NZ_CP058529.1"/>
</dbReference>
<gene>
    <name evidence="1" type="ORF">HUG10_00055</name>
</gene>
<dbReference type="OrthoDB" id="100846at2157"/>
<dbReference type="InterPro" id="IPR017850">
    <property type="entry name" value="Alkaline_phosphatase_core_sf"/>
</dbReference>
<name>A0A7D5G9U9_9EURY</name>
<dbReference type="SUPFAM" id="SSF53649">
    <property type="entry name" value="Alkaline phosphatase-like"/>
    <property type="match status" value="1"/>
</dbReference>